<proteinExistence type="predicted"/>
<dbReference type="PANTHER" id="PTHR10579">
    <property type="entry name" value="CALCIUM-ACTIVATED CHLORIDE CHANNEL REGULATOR"/>
    <property type="match status" value="1"/>
</dbReference>
<dbReference type="SUPFAM" id="SSF53300">
    <property type="entry name" value="vWA-like"/>
    <property type="match status" value="1"/>
</dbReference>
<protein>
    <recommendedName>
        <fullName evidence="2">VWFA domain-containing protein</fullName>
    </recommendedName>
</protein>
<dbReference type="InterPro" id="IPR051266">
    <property type="entry name" value="CLCR"/>
</dbReference>
<evidence type="ECO:0000256" key="1">
    <source>
        <dbReference type="SAM" id="MobiDB-lite"/>
    </source>
</evidence>
<dbReference type="InterPro" id="IPR021908">
    <property type="entry name" value="YfbK_C"/>
</dbReference>
<feature type="compositionally biased region" description="Basic and acidic residues" evidence="1">
    <location>
        <begin position="53"/>
        <end position="65"/>
    </location>
</feature>
<dbReference type="PANTHER" id="PTHR10579:SF43">
    <property type="entry name" value="ZINC FINGER (C3HC4-TYPE RING FINGER) FAMILY PROTEIN"/>
    <property type="match status" value="1"/>
</dbReference>
<feature type="domain" description="VWFA" evidence="2">
    <location>
        <begin position="186"/>
        <end position="364"/>
    </location>
</feature>
<dbReference type="PATRIC" id="fig|1341156.4.peg.3038"/>
<reference evidence="3 4" key="1">
    <citation type="submission" date="2013-06" db="EMBL/GenBank/DDBJ databases">
        <title>Rumen cellulosomics: divergent fiber-degrading strategies revealed by comparative genome-wide analysis of six Ruminococcal strains.</title>
        <authorList>
            <person name="Dassa B."/>
            <person name="Borovok I."/>
            <person name="Lamed R."/>
            <person name="Flint H."/>
            <person name="Yeoman C.J."/>
            <person name="White B."/>
            <person name="Bayer E.A."/>
        </authorList>
    </citation>
    <scope>NUCLEOTIDE SEQUENCE [LARGE SCALE GENOMIC DNA]</scope>
    <source>
        <strain evidence="3 4">SY3</strain>
    </source>
</reference>
<dbReference type="PROSITE" id="PS51257">
    <property type="entry name" value="PROKAR_LIPOPROTEIN"/>
    <property type="match status" value="1"/>
</dbReference>
<dbReference type="SMART" id="SM00327">
    <property type="entry name" value="VWA"/>
    <property type="match status" value="1"/>
</dbReference>
<evidence type="ECO:0000313" key="4">
    <source>
        <dbReference type="Proteomes" id="UP000021369"/>
    </source>
</evidence>
<dbReference type="AlphaFoldDB" id="A0A011VTX0"/>
<evidence type="ECO:0000313" key="3">
    <source>
        <dbReference type="EMBL" id="EXM38033.1"/>
    </source>
</evidence>
<name>A0A011VTX0_RUMAL</name>
<gene>
    <name evidence="3" type="ORF">RASY3_17185</name>
</gene>
<dbReference type="RefSeq" id="WP_037290142.1">
    <property type="nucleotide sequence ID" value="NZ_JEOB01000004.1"/>
</dbReference>
<dbReference type="Pfam" id="PF00092">
    <property type="entry name" value="VWA"/>
    <property type="match status" value="1"/>
</dbReference>
<dbReference type="OrthoDB" id="9805121at2"/>
<dbReference type="InterPro" id="IPR022156">
    <property type="entry name" value="Uncharacterised_YfbK_N"/>
</dbReference>
<dbReference type="Pfam" id="PF12450">
    <property type="entry name" value="vWF_A"/>
    <property type="match status" value="1"/>
</dbReference>
<dbReference type="InterPro" id="IPR002035">
    <property type="entry name" value="VWF_A"/>
</dbReference>
<sequence>MKENTKKITAMVLSLIMATGMMTGCGGGNKNASGMKKSEKSNDFIMDNGGTVRPDEETKTSENNDFENHYSENAEIEINTEEYNYYAENSFLSVAEHPLSTFSTDVDTASFTNVRRMLENRQAIDPNAVRAEEFINYFNYEYNYPDGDDKIAINTELSDCPWNSDAKLMQIGLQAKDIDVQDIDSNIVFLIDVSGSMADENKLPLVTQAFAMLAENLGENDRISIVTYAGRDTIELEGESGANYETIASTLAGLSAGGSTAGAAGINTAYELAEKYFIKGGNNRVILATDGDLNVGLSSEEELKALIEEKRDKGVFLSVLGFGMGNYKDNKLEALADNGNGNYAYIDSVEEAERVLVTEMSGTMFTVAKDAKIQVEFNPANVAYYRLVGYENRLLEDQDFEDDTKDAGDVGAAQQVTALYEIIMTDAKAESDDSKRTLKYQDDVEYPAPEKINETDLDKELLTVSVRYKEKDEDESKLIDKAVKLASYVSKEEMSENMKLACAAAMFAKTLGNSEDKFTMAEIRDYAKGLHLDAEELLKMIAIYEEDYENNTSNSQQ</sequence>
<dbReference type="Pfam" id="PF12034">
    <property type="entry name" value="YfbK_C"/>
    <property type="match status" value="1"/>
</dbReference>
<keyword evidence="4" id="KW-1185">Reference proteome</keyword>
<comment type="caution">
    <text evidence="3">The sequence shown here is derived from an EMBL/GenBank/DDBJ whole genome shotgun (WGS) entry which is preliminary data.</text>
</comment>
<feature type="region of interest" description="Disordered" evidence="1">
    <location>
        <begin position="46"/>
        <end position="65"/>
    </location>
</feature>
<dbReference type="InterPro" id="IPR036465">
    <property type="entry name" value="vWFA_dom_sf"/>
</dbReference>
<accession>A0A011VTX0</accession>
<dbReference type="Proteomes" id="UP000021369">
    <property type="component" value="Unassembled WGS sequence"/>
</dbReference>
<dbReference type="EMBL" id="JEOB01000004">
    <property type="protein sequence ID" value="EXM38033.1"/>
    <property type="molecule type" value="Genomic_DNA"/>
</dbReference>
<dbReference type="PROSITE" id="PS50234">
    <property type="entry name" value="VWFA"/>
    <property type="match status" value="1"/>
</dbReference>
<evidence type="ECO:0000259" key="2">
    <source>
        <dbReference type="PROSITE" id="PS50234"/>
    </source>
</evidence>
<dbReference type="Gene3D" id="3.40.50.410">
    <property type="entry name" value="von Willebrand factor, type A domain"/>
    <property type="match status" value="1"/>
</dbReference>
<organism evidence="3 4">
    <name type="scientific">Ruminococcus albus SY3</name>
    <dbReference type="NCBI Taxonomy" id="1341156"/>
    <lineage>
        <taxon>Bacteria</taxon>
        <taxon>Bacillati</taxon>
        <taxon>Bacillota</taxon>
        <taxon>Clostridia</taxon>
        <taxon>Eubacteriales</taxon>
        <taxon>Oscillospiraceae</taxon>
        <taxon>Ruminococcus</taxon>
    </lineage>
</organism>